<dbReference type="PANTHER" id="PTHR32347">
    <property type="entry name" value="EFFLUX SYSTEM COMPONENT YKNX-RELATED"/>
    <property type="match status" value="1"/>
</dbReference>
<gene>
    <name evidence="4" type="ORF">S01H4_56897</name>
</gene>
<organism evidence="4">
    <name type="scientific">marine sediment metagenome</name>
    <dbReference type="NCBI Taxonomy" id="412755"/>
    <lineage>
        <taxon>unclassified sequences</taxon>
        <taxon>metagenomes</taxon>
        <taxon>ecological metagenomes</taxon>
    </lineage>
</organism>
<proteinExistence type="predicted"/>
<feature type="domain" description="CzcB-like barrel-sandwich hybrid" evidence="3">
    <location>
        <begin position="31"/>
        <end position="231"/>
    </location>
</feature>
<feature type="non-terminal residue" evidence="4">
    <location>
        <position position="1"/>
    </location>
</feature>
<reference evidence="4" key="1">
    <citation type="journal article" date="2014" name="Front. Microbiol.">
        <title>High frequency of phylogenetically diverse reductive dehalogenase-homologous genes in deep subseafloor sedimentary metagenomes.</title>
        <authorList>
            <person name="Kawai M."/>
            <person name="Futagami T."/>
            <person name="Toyoda A."/>
            <person name="Takaki Y."/>
            <person name="Nishi S."/>
            <person name="Hori S."/>
            <person name="Arai W."/>
            <person name="Tsubouchi T."/>
            <person name="Morono Y."/>
            <person name="Uchiyama I."/>
            <person name="Ito T."/>
            <person name="Fujiyama A."/>
            <person name="Inagaki F."/>
            <person name="Takami H."/>
        </authorList>
    </citation>
    <scope>NUCLEOTIDE SEQUENCE</scope>
    <source>
        <strain evidence="4">Expedition CK06-06</strain>
    </source>
</reference>
<evidence type="ECO:0000259" key="3">
    <source>
        <dbReference type="Pfam" id="PF25973"/>
    </source>
</evidence>
<comment type="caution">
    <text evidence="4">The sequence shown here is derived from an EMBL/GenBank/DDBJ whole genome shotgun (WGS) entry which is preliminary data.</text>
</comment>
<dbReference type="EMBL" id="BART01033025">
    <property type="protein sequence ID" value="GAH16790.1"/>
    <property type="molecule type" value="Genomic_DNA"/>
</dbReference>
<sequence>QQPTESDTNVTITADGNIEASSHERLTFGSGGKVDEISVKEGDRVSKGDVLARLDTGDLELAEAQAQVALTQAQLALTGQELAVSQAEINVKNAEIALERAEDSWLDATSAGKKVRRLKKYLEYHLENHPEDTEHILAIRRSLREAWARFLEVATDSADSREVTAKEMELELAKQSAEYARQNVSLAQQNVSLAQKSLDNARKNLEEAVIFAPFDGIVSKVGMKEGEFLSPAAYAGT</sequence>
<dbReference type="Gene3D" id="1.10.287.470">
    <property type="entry name" value="Helix hairpin bin"/>
    <property type="match status" value="1"/>
</dbReference>
<evidence type="ECO:0000256" key="2">
    <source>
        <dbReference type="ARBA" id="ARBA00023054"/>
    </source>
</evidence>
<dbReference type="PANTHER" id="PTHR32347:SF23">
    <property type="entry name" value="BLL5650 PROTEIN"/>
    <property type="match status" value="1"/>
</dbReference>
<feature type="non-terminal residue" evidence="4">
    <location>
        <position position="237"/>
    </location>
</feature>
<name>X1E8S7_9ZZZZ</name>
<evidence type="ECO:0000256" key="1">
    <source>
        <dbReference type="ARBA" id="ARBA00004196"/>
    </source>
</evidence>
<dbReference type="Pfam" id="PF25973">
    <property type="entry name" value="BSH_CzcB"/>
    <property type="match status" value="1"/>
</dbReference>
<dbReference type="Gene3D" id="2.40.50.100">
    <property type="match status" value="2"/>
</dbReference>
<dbReference type="SUPFAM" id="SSF111369">
    <property type="entry name" value="HlyD-like secretion proteins"/>
    <property type="match status" value="2"/>
</dbReference>
<dbReference type="InterPro" id="IPR050465">
    <property type="entry name" value="UPF0194_transport"/>
</dbReference>
<dbReference type="InterPro" id="IPR058647">
    <property type="entry name" value="BSH_CzcB-like"/>
</dbReference>
<accession>X1E8S7</accession>
<protein>
    <recommendedName>
        <fullName evidence="3">CzcB-like barrel-sandwich hybrid domain-containing protein</fullName>
    </recommendedName>
</protein>
<evidence type="ECO:0000313" key="4">
    <source>
        <dbReference type="EMBL" id="GAH16790.1"/>
    </source>
</evidence>
<dbReference type="AlphaFoldDB" id="X1E8S7"/>
<dbReference type="GO" id="GO:0030313">
    <property type="term" value="C:cell envelope"/>
    <property type="evidence" value="ECO:0007669"/>
    <property type="project" value="UniProtKB-SubCell"/>
</dbReference>
<keyword evidence="2" id="KW-0175">Coiled coil</keyword>
<comment type="subcellular location">
    <subcellularLocation>
        <location evidence="1">Cell envelope</location>
    </subcellularLocation>
</comment>